<feature type="region of interest" description="Disordered" evidence="7">
    <location>
        <begin position="205"/>
        <end position="234"/>
    </location>
</feature>
<comment type="subcellular location">
    <subcellularLocation>
        <location evidence="1 6">Membrane</location>
        <topology evidence="1 6">Multi-pass membrane protein</topology>
    </subcellularLocation>
</comment>
<organism evidence="8 9">
    <name type="scientific">Pterulicium gracile</name>
    <dbReference type="NCBI Taxonomy" id="1884261"/>
    <lineage>
        <taxon>Eukaryota</taxon>
        <taxon>Fungi</taxon>
        <taxon>Dikarya</taxon>
        <taxon>Basidiomycota</taxon>
        <taxon>Agaricomycotina</taxon>
        <taxon>Agaricomycetes</taxon>
        <taxon>Agaricomycetidae</taxon>
        <taxon>Agaricales</taxon>
        <taxon>Pleurotineae</taxon>
        <taxon>Pterulaceae</taxon>
        <taxon>Pterulicium</taxon>
    </lineage>
</organism>
<gene>
    <name evidence="8" type="ORF">BDV98DRAFT_545459</name>
</gene>
<evidence type="ECO:0000256" key="7">
    <source>
        <dbReference type="SAM" id="MobiDB-lite"/>
    </source>
</evidence>
<dbReference type="InterPro" id="IPR004345">
    <property type="entry name" value="TB2_DP1_HVA22"/>
</dbReference>
<dbReference type="PANTHER" id="PTHR12300:SF161">
    <property type="entry name" value="RECEPTOR EXPRESSION-ENHANCING PROTEIN"/>
    <property type="match status" value="1"/>
</dbReference>
<dbReference type="AlphaFoldDB" id="A0A5C3QPI7"/>
<keyword evidence="9" id="KW-1185">Reference proteome</keyword>
<dbReference type="GO" id="GO:0016020">
    <property type="term" value="C:membrane"/>
    <property type="evidence" value="ECO:0007669"/>
    <property type="project" value="UniProtKB-SubCell"/>
</dbReference>
<dbReference type="OrthoDB" id="434647at2759"/>
<feature type="region of interest" description="Disordered" evidence="7">
    <location>
        <begin position="279"/>
        <end position="338"/>
    </location>
</feature>
<evidence type="ECO:0000256" key="4">
    <source>
        <dbReference type="ARBA" id="ARBA00022989"/>
    </source>
</evidence>
<dbReference type="STRING" id="1884261.A0A5C3QPI7"/>
<evidence type="ECO:0000313" key="8">
    <source>
        <dbReference type="EMBL" id="TFL03487.1"/>
    </source>
</evidence>
<name>A0A5C3QPI7_9AGAR</name>
<evidence type="ECO:0000256" key="6">
    <source>
        <dbReference type="RuleBase" id="RU362006"/>
    </source>
</evidence>
<evidence type="ECO:0000256" key="2">
    <source>
        <dbReference type="ARBA" id="ARBA00008573"/>
    </source>
</evidence>
<evidence type="ECO:0000256" key="1">
    <source>
        <dbReference type="ARBA" id="ARBA00004141"/>
    </source>
</evidence>
<keyword evidence="4 6" id="KW-1133">Transmembrane helix</keyword>
<feature type="compositionally biased region" description="Acidic residues" evidence="7">
    <location>
        <begin position="287"/>
        <end position="303"/>
    </location>
</feature>
<evidence type="ECO:0000313" key="9">
    <source>
        <dbReference type="Proteomes" id="UP000305067"/>
    </source>
</evidence>
<feature type="transmembrane region" description="Helical" evidence="6">
    <location>
        <begin position="41"/>
        <end position="61"/>
    </location>
</feature>
<feature type="transmembrane region" description="Helical" evidence="6">
    <location>
        <begin position="73"/>
        <end position="93"/>
    </location>
</feature>
<dbReference type="EMBL" id="ML178820">
    <property type="protein sequence ID" value="TFL03487.1"/>
    <property type="molecule type" value="Genomic_DNA"/>
</dbReference>
<evidence type="ECO:0000256" key="5">
    <source>
        <dbReference type="ARBA" id="ARBA00023136"/>
    </source>
</evidence>
<evidence type="ECO:0000256" key="3">
    <source>
        <dbReference type="ARBA" id="ARBA00022692"/>
    </source>
</evidence>
<keyword evidence="3 6" id="KW-0812">Transmembrane</keyword>
<dbReference type="Pfam" id="PF03134">
    <property type="entry name" value="TB2_DP1_HVA22"/>
    <property type="match status" value="1"/>
</dbReference>
<comment type="caution">
    <text evidence="6">Lacks conserved residue(s) required for the propagation of feature annotation.</text>
</comment>
<feature type="compositionally biased region" description="Gly residues" evidence="7">
    <location>
        <begin position="319"/>
        <end position="328"/>
    </location>
</feature>
<comment type="similarity">
    <text evidence="2 6">Belongs to the DP1 family.</text>
</comment>
<sequence>MLLYLTSRIICSCAAFLYPGYASYKVLSQRPASEVDLERWLMYWSVLGCIVGIEYVAEWTISWIPFYYFFKTMFLLYLSLPQTHGSSFLYLVYLQPFFRAHELQIDATIASTKARVLGFIQDRLRHIWVAASSAITQQQAAQFDPVTAPANAPPPSTHDPISGPLGMMSGLWGSFGPAVMAQGVALVRQTATAAQTSAAQAQARAATLNAARKNGGEPSSMGHARQQSISDRRRQLEAELAALPPDSPHVNIPQTVPAYGSSRASSSSDIGGNLRERAASASRFEEIEVPSDAEGYDVRDSDDDGMRPAAGRRTSSFFGGWGIGGGSAKSGYERVKSE</sequence>
<keyword evidence="5 6" id="KW-0472">Membrane</keyword>
<dbReference type="Proteomes" id="UP000305067">
    <property type="component" value="Unassembled WGS sequence"/>
</dbReference>
<reference evidence="8 9" key="1">
    <citation type="journal article" date="2019" name="Nat. Ecol. Evol.">
        <title>Megaphylogeny resolves global patterns of mushroom evolution.</title>
        <authorList>
            <person name="Varga T."/>
            <person name="Krizsan K."/>
            <person name="Foldi C."/>
            <person name="Dima B."/>
            <person name="Sanchez-Garcia M."/>
            <person name="Sanchez-Ramirez S."/>
            <person name="Szollosi G.J."/>
            <person name="Szarkandi J.G."/>
            <person name="Papp V."/>
            <person name="Albert L."/>
            <person name="Andreopoulos W."/>
            <person name="Angelini C."/>
            <person name="Antonin V."/>
            <person name="Barry K.W."/>
            <person name="Bougher N.L."/>
            <person name="Buchanan P."/>
            <person name="Buyck B."/>
            <person name="Bense V."/>
            <person name="Catcheside P."/>
            <person name="Chovatia M."/>
            <person name="Cooper J."/>
            <person name="Damon W."/>
            <person name="Desjardin D."/>
            <person name="Finy P."/>
            <person name="Geml J."/>
            <person name="Haridas S."/>
            <person name="Hughes K."/>
            <person name="Justo A."/>
            <person name="Karasinski D."/>
            <person name="Kautmanova I."/>
            <person name="Kiss B."/>
            <person name="Kocsube S."/>
            <person name="Kotiranta H."/>
            <person name="LaButti K.M."/>
            <person name="Lechner B.E."/>
            <person name="Liimatainen K."/>
            <person name="Lipzen A."/>
            <person name="Lukacs Z."/>
            <person name="Mihaltcheva S."/>
            <person name="Morgado L.N."/>
            <person name="Niskanen T."/>
            <person name="Noordeloos M.E."/>
            <person name="Ohm R.A."/>
            <person name="Ortiz-Santana B."/>
            <person name="Ovrebo C."/>
            <person name="Racz N."/>
            <person name="Riley R."/>
            <person name="Savchenko A."/>
            <person name="Shiryaev A."/>
            <person name="Soop K."/>
            <person name="Spirin V."/>
            <person name="Szebenyi C."/>
            <person name="Tomsovsky M."/>
            <person name="Tulloss R.E."/>
            <person name="Uehling J."/>
            <person name="Grigoriev I.V."/>
            <person name="Vagvolgyi C."/>
            <person name="Papp T."/>
            <person name="Martin F.M."/>
            <person name="Miettinen O."/>
            <person name="Hibbett D.S."/>
            <person name="Nagy L.G."/>
        </authorList>
    </citation>
    <scope>NUCLEOTIDE SEQUENCE [LARGE SCALE GENOMIC DNA]</scope>
    <source>
        <strain evidence="8 9">CBS 309.79</strain>
    </source>
</reference>
<dbReference type="PANTHER" id="PTHR12300">
    <property type="entry name" value="HVA22-LIKE PROTEINS"/>
    <property type="match status" value="1"/>
</dbReference>
<protein>
    <recommendedName>
        <fullName evidence="6">Protein YOP1</fullName>
    </recommendedName>
</protein>
<accession>A0A5C3QPI7</accession>
<proteinExistence type="inferred from homology"/>